<evidence type="ECO:0000256" key="2">
    <source>
        <dbReference type="SAM" id="MobiDB-lite"/>
    </source>
</evidence>
<evidence type="ECO:0000256" key="1">
    <source>
        <dbReference type="SAM" id="Coils"/>
    </source>
</evidence>
<feature type="compositionally biased region" description="Basic and acidic residues" evidence="2">
    <location>
        <begin position="114"/>
        <end position="124"/>
    </location>
</feature>
<dbReference type="OrthoDB" id="8480612at2"/>
<name>A0A1Q9AVX1_9HYPH</name>
<proteinExistence type="predicted"/>
<keyword evidence="4" id="KW-1185">Reference proteome</keyword>
<feature type="region of interest" description="Disordered" evidence="2">
    <location>
        <begin position="1"/>
        <end position="197"/>
    </location>
</feature>
<dbReference type="Proteomes" id="UP000186364">
    <property type="component" value="Unassembled WGS sequence"/>
</dbReference>
<evidence type="ECO:0000313" key="3">
    <source>
        <dbReference type="EMBL" id="OLP59558.1"/>
    </source>
</evidence>
<organism evidence="3 4">
    <name type="scientific">Xaviernesmea oryzae</name>
    <dbReference type="NCBI Taxonomy" id="464029"/>
    <lineage>
        <taxon>Bacteria</taxon>
        <taxon>Pseudomonadati</taxon>
        <taxon>Pseudomonadota</taxon>
        <taxon>Alphaproteobacteria</taxon>
        <taxon>Hyphomicrobiales</taxon>
        <taxon>Rhizobiaceae</taxon>
        <taxon>Rhizobium/Agrobacterium group</taxon>
        <taxon>Xaviernesmea</taxon>
    </lineage>
</organism>
<feature type="compositionally biased region" description="Low complexity" evidence="2">
    <location>
        <begin position="148"/>
        <end position="180"/>
    </location>
</feature>
<feature type="compositionally biased region" description="Low complexity" evidence="2">
    <location>
        <begin position="27"/>
        <end position="84"/>
    </location>
</feature>
<dbReference type="AlphaFoldDB" id="A0A1Q9AVX1"/>
<dbReference type="Gene3D" id="1.20.1480.30">
    <property type="entry name" value="Designed four-helix bundle protein"/>
    <property type="match status" value="1"/>
</dbReference>
<dbReference type="EMBL" id="MKIP01000051">
    <property type="protein sequence ID" value="OLP59558.1"/>
    <property type="molecule type" value="Genomic_DNA"/>
</dbReference>
<sequence>MEPEKPPRRQTSPTTIDLTAERVASEPSTGPDATPAAGAGAPEPSTPLAASSIDADAPASTSNDKAETAAGVSGSAGTGAEAVGTKPSDMAKAASASAVKPGEKPAAGSLTGKPDADKPGEDKPSAGPSLSGKPAADRPGTDKSAWNASTGKSASAASTSSSSTTGAGAASGPAARASSSNPTQPVRSTAPSGSGTKGLAAGILGGLIVLIGAGALQYGGVLPSLSPDSREASEQVAALQDQLGQIAPRLSAVEQAQQRLGDPTAEIATLKSTVETLQSQLGSLRQSSEALTGRLEETERKVEAPASEVQLARAVAIAALKTAIDRGGPFQSELDAAKAVDPDEAALDQLKADASGGLPARRDLVQRFPAVADAMLSATRTPGGTGEGFLSRLMGSAGSLVRMRPVGEPQGNEPAAIVARIENRLSTGDLQGAQAEWQGLPDAAKQAGAGFKEELDRRLRVEETIGRLMAGATAAKQG</sequence>
<evidence type="ECO:0000313" key="4">
    <source>
        <dbReference type="Proteomes" id="UP000186364"/>
    </source>
</evidence>
<gene>
    <name evidence="3" type="ORF">BJF93_20280</name>
</gene>
<dbReference type="RefSeq" id="WP_075628114.1">
    <property type="nucleotide sequence ID" value="NZ_FOAM01000020.1"/>
</dbReference>
<keyword evidence="1" id="KW-0175">Coiled coil</keyword>
<accession>A0A1Q9AVX1</accession>
<protein>
    <submittedName>
        <fullName evidence="3">Uncharacterized protein</fullName>
    </submittedName>
</protein>
<feature type="coiled-coil region" evidence="1">
    <location>
        <begin position="267"/>
        <end position="301"/>
    </location>
</feature>
<feature type="compositionally biased region" description="Polar residues" evidence="2">
    <location>
        <begin position="181"/>
        <end position="194"/>
    </location>
</feature>
<reference evidence="3 4" key="1">
    <citation type="submission" date="2016-09" db="EMBL/GenBank/DDBJ databases">
        <title>Rhizobium sp. nov., a novel species isolated from the rice rhizosphere.</title>
        <authorList>
            <person name="Zhao J."/>
            <person name="Zhang X."/>
        </authorList>
    </citation>
    <scope>NUCLEOTIDE SEQUENCE [LARGE SCALE GENOMIC DNA]</scope>
    <source>
        <strain evidence="3 4">1.7048</strain>
    </source>
</reference>
<comment type="caution">
    <text evidence="3">The sequence shown here is derived from an EMBL/GenBank/DDBJ whole genome shotgun (WGS) entry which is preliminary data.</text>
</comment>